<protein>
    <recommendedName>
        <fullName evidence="2">RlpA-like protein double-psi beta-barrel domain-containing protein</fullName>
    </recommendedName>
</protein>
<name>A0A815MPW2_ADIRI</name>
<comment type="caution">
    <text evidence="3">The sequence shown here is derived from an EMBL/GenBank/DDBJ whole genome shotgun (WGS) entry which is preliminary data.</text>
</comment>
<dbReference type="Proteomes" id="UP000663852">
    <property type="component" value="Unassembled WGS sequence"/>
</dbReference>
<dbReference type="InterPro" id="IPR051477">
    <property type="entry name" value="Expansin_CellWall"/>
</dbReference>
<organism evidence="3 4">
    <name type="scientific">Adineta ricciae</name>
    <name type="common">Rotifer</name>
    <dbReference type="NCBI Taxonomy" id="249248"/>
    <lineage>
        <taxon>Eukaryota</taxon>
        <taxon>Metazoa</taxon>
        <taxon>Spiralia</taxon>
        <taxon>Gnathifera</taxon>
        <taxon>Rotifera</taxon>
        <taxon>Eurotatoria</taxon>
        <taxon>Bdelloidea</taxon>
        <taxon>Adinetida</taxon>
        <taxon>Adinetidae</taxon>
        <taxon>Adineta</taxon>
    </lineage>
</organism>
<dbReference type="Gene3D" id="2.40.40.10">
    <property type="entry name" value="RlpA-like domain"/>
    <property type="match status" value="1"/>
</dbReference>
<dbReference type="CDD" id="cd22272">
    <property type="entry name" value="DPBB_EXLX1-like"/>
    <property type="match status" value="1"/>
</dbReference>
<evidence type="ECO:0000259" key="2">
    <source>
        <dbReference type="Pfam" id="PF03330"/>
    </source>
</evidence>
<evidence type="ECO:0000313" key="3">
    <source>
        <dbReference type="EMBL" id="CAF1422660.1"/>
    </source>
</evidence>
<dbReference type="PANTHER" id="PTHR31836">
    <property type="match status" value="1"/>
</dbReference>
<dbReference type="OrthoDB" id="623670at2759"/>
<dbReference type="InterPro" id="IPR036908">
    <property type="entry name" value="RlpA-like_sf"/>
</dbReference>
<evidence type="ECO:0000313" key="4">
    <source>
        <dbReference type="Proteomes" id="UP000663852"/>
    </source>
</evidence>
<accession>A0A815MPW2</accession>
<dbReference type="InterPro" id="IPR009009">
    <property type="entry name" value="RlpA-like_DPBB"/>
</dbReference>
<evidence type="ECO:0000256" key="1">
    <source>
        <dbReference type="ARBA" id="ARBA00022729"/>
    </source>
</evidence>
<dbReference type="SUPFAM" id="SSF50685">
    <property type="entry name" value="Barwin-like endoglucanases"/>
    <property type="match status" value="1"/>
</dbReference>
<gene>
    <name evidence="3" type="ORF">EDS130_LOCUS37605</name>
</gene>
<feature type="domain" description="RlpA-like protein double-psi beta-barrel" evidence="2">
    <location>
        <begin position="9"/>
        <end position="53"/>
    </location>
</feature>
<proteinExistence type="predicted"/>
<dbReference type="PANTHER" id="PTHR31836:SF21">
    <property type="entry name" value="EXPANSIN-LIKE PROTEIN 7"/>
    <property type="match status" value="1"/>
</dbReference>
<dbReference type="AlphaFoldDB" id="A0A815MPW2"/>
<dbReference type="Pfam" id="PF03330">
    <property type="entry name" value="DPBB_1"/>
    <property type="match status" value="1"/>
</dbReference>
<reference evidence="3" key="1">
    <citation type="submission" date="2021-02" db="EMBL/GenBank/DDBJ databases">
        <authorList>
            <person name="Nowell W R."/>
        </authorList>
    </citation>
    <scope>NUCLEOTIDE SEQUENCE</scope>
</reference>
<keyword evidence="1" id="KW-0732">Signal</keyword>
<sequence length="158" mass="17546">MKYKLCGRHISVNGPRGSVTVRVVDRCPVCKPGDLDLSPAAFDRIADRNQGRCQLKGEQQAQQKYNDALGVQHEESQDSFVIDDGALPPDKPCAITISYVTELELVKNRTKIRIVVPTTLASRYNTNKEGISSLAGIMQRTRSISSIYNWTSLSRGKH</sequence>
<dbReference type="EMBL" id="CAJNOJ010000374">
    <property type="protein sequence ID" value="CAF1422660.1"/>
    <property type="molecule type" value="Genomic_DNA"/>
</dbReference>